<organism evidence="2">
    <name type="scientific">Leishmania guyanensis</name>
    <dbReference type="NCBI Taxonomy" id="5670"/>
    <lineage>
        <taxon>Eukaryota</taxon>
        <taxon>Discoba</taxon>
        <taxon>Euglenozoa</taxon>
        <taxon>Kinetoplastea</taxon>
        <taxon>Metakinetoplastina</taxon>
        <taxon>Trypanosomatida</taxon>
        <taxon>Trypanosomatidae</taxon>
        <taxon>Leishmaniinae</taxon>
        <taxon>Leishmania</taxon>
        <taxon>Leishmania guyanensis species complex</taxon>
    </lineage>
</organism>
<feature type="transmembrane region" description="Helical" evidence="1">
    <location>
        <begin position="76"/>
        <end position="102"/>
    </location>
</feature>
<dbReference type="PANTHER" id="PTHR33297">
    <property type="entry name" value="AMASTIN-LIKE SURFACE PROTEIN-LIKE PROTEIN-RELATED"/>
    <property type="match status" value="1"/>
</dbReference>
<accession>A0A1E1JAD8</accession>
<dbReference type="AlphaFoldDB" id="A0A1E1JAD8"/>
<sequence>MKWKSCVVAYAILQAVAFLLVLMATPIDMYRFRPRYITPNTTVTTLWGVKKGPLNTTNVIPTYILWRRCPARANRFLLAQAFAVISILIYGAATVLGLIMLYCCHWLRVVCVALNGVGALTVCIVWAAVAVTYNTYEGPDCWQECVFSTYGTGFIFLLLAWIIDLLNMVFPLLPLTIAVGPEDENREEECKEYVGVYSGEMLNESLRGSSNGVYKQNTLPEDSSRR</sequence>
<keyword evidence="1" id="KW-0472">Membrane</keyword>
<feature type="transmembrane region" description="Helical" evidence="1">
    <location>
        <begin position="109"/>
        <end position="133"/>
    </location>
</feature>
<evidence type="ECO:0000256" key="1">
    <source>
        <dbReference type="SAM" id="Phobius"/>
    </source>
</evidence>
<dbReference type="PANTHER" id="PTHR33297:SF4">
    <property type="entry name" value="AMASTIN"/>
    <property type="match status" value="1"/>
</dbReference>
<evidence type="ECO:0000313" key="2">
    <source>
        <dbReference type="EMBL" id="CCM20279.1"/>
    </source>
</evidence>
<dbReference type="InterPro" id="IPR009944">
    <property type="entry name" value="Amastin"/>
</dbReference>
<keyword evidence="1" id="KW-1133">Transmembrane helix</keyword>
<dbReference type="EMBL" id="CALQ01002063">
    <property type="protein sequence ID" value="CCM20279.1"/>
    <property type="molecule type" value="Genomic_DNA"/>
</dbReference>
<dbReference type="Pfam" id="PF07344">
    <property type="entry name" value="Amastin"/>
    <property type="match status" value="1"/>
</dbReference>
<protein>
    <submittedName>
        <fullName evidence="2">Amastin-like surface protein, putative</fullName>
    </submittedName>
</protein>
<gene>
    <name evidence="2" type="ORF">BN36_NA77770</name>
</gene>
<keyword evidence="1" id="KW-0812">Transmembrane</keyword>
<name>A0A1E1JAD8_LEIGU</name>
<feature type="transmembrane region" description="Helical" evidence="1">
    <location>
        <begin position="7"/>
        <end position="27"/>
    </location>
</feature>
<proteinExistence type="predicted"/>
<reference evidence="2" key="1">
    <citation type="submission" date="2012-08" db="EMBL/GenBank/DDBJ databases">
        <title>Comparative genomics of metastatic and non-metastatic Leishmania guyanensis provides insights into polygenic factors involved in Leishmania RNA virus infection.</title>
        <authorList>
            <person name="Smith D."/>
            <person name="Hertz-Fowler C."/>
            <person name="Martin R."/>
            <person name="Dickens N."/>
            <person name="Fasel N."/>
            <person name="Falquet L."/>
            <person name="Beverley S."/>
            <person name="Zangger H."/>
            <person name="Calderon-Copete S."/>
            <person name="Mottram J."/>
            <person name="Xenarios I."/>
        </authorList>
    </citation>
    <scope>NUCLEOTIDE SEQUENCE</scope>
    <source>
        <strain evidence="2">MHOM/BR/75/M4147/SSU:IR2SAT-LUC</strain>
    </source>
</reference>